<sequence>MPQIRYSFVDSLTGRRELVVYPSDGSWRSKVNGVDGARTHEFMVRDRMMPISRDMWARILQPWRMRFVAEWNGLPKYAGWVLGHDWDAKTGRLLLAHADFRSVAARRALFGVGPLDLPDIVIEGRSLRGLMGEYAWRALVDGGYRWALRLVVDPADRFEPGAENVSIRRSRLDTLESLMRDLHSREGGPEAHFFPRWSPVDGGLEDVLRIGTPKLQGDTITVHASAEHSPVTGFGYKLVGENQLTGVWGTAQGRGQDTKVGLALNTAGSDIPFLDKPFSIKATQEQSVADSQAGEHLRLFREPVKQYRLQIADAELNARTEIGTNIAAYYMGDELEPPGWINGRVIALSHAVRDQSLTLEVQ</sequence>
<comment type="caution">
    <text evidence="1">The sequence shown here is derived from an EMBL/GenBank/DDBJ whole genome shotgun (WGS) entry which is preliminary data.</text>
</comment>
<reference evidence="1 2" key="1">
    <citation type="journal article" date="2016" name="Front. Microbiol.">
        <title>Genomic Resource of Rice Seed Associated Bacteria.</title>
        <authorList>
            <person name="Midha S."/>
            <person name="Bansal K."/>
            <person name="Sharma S."/>
            <person name="Kumar N."/>
            <person name="Patil P.P."/>
            <person name="Chaudhry V."/>
            <person name="Patil P.B."/>
        </authorList>
    </citation>
    <scope>NUCLEOTIDE SEQUENCE [LARGE SCALE GENOMIC DNA]</scope>
    <source>
        <strain evidence="1 2">RSA3</strain>
    </source>
</reference>
<dbReference type="AlphaFoldDB" id="A0A147F4W5"/>
<dbReference type="Proteomes" id="UP000072189">
    <property type="component" value="Unassembled WGS sequence"/>
</dbReference>
<accession>A0A147F4W5</accession>
<gene>
    <name evidence="1" type="ORF">RSA3_14115</name>
</gene>
<protein>
    <submittedName>
        <fullName evidence="1">Uncharacterized protein</fullName>
    </submittedName>
</protein>
<evidence type="ECO:0000313" key="1">
    <source>
        <dbReference type="EMBL" id="KTS09034.1"/>
    </source>
</evidence>
<dbReference type="RefSeq" id="WP_058614764.1">
    <property type="nucleotide sequence ID" value="NZ_LDRV01000093.1"/>
</dbReference>
<proteinExistence type="predicted"/>
<dbReference type="PATRIC" id="fig|2033.7.peg.3659"/>
<name>A0A147F4W5_MICTE</name>
<organism evidence="1 2">
    <name type="scientific">Microbacterium testaceum</name>
    <name type="common">Aureobacterium testaceum</name>
    <name type="synonym">Brevibacterium testaceum</name>
    <dbReference type="NCBI Taxonomy" id="2033"/>
    <lineage>
        <taxon>Bacteria</taxon>
        <taxon>Bacillati</taxon>
        <taxon>Actinomycetota</taxon>
        <taxon>Actinomycetes</taxon>
        <taxon>Micrococcales</taxon>
        <taxon>Microbacteriaceae</taxon>
        <taxon>Microbacterium</taxon>
    </lineage>
</organism>
<dbReference type="EMBL" id="LDRV01000093">
    <property type="protein sequence ID" value="KTS09034.1"/>
    <property type="molecule type" value="Genomic_DNA"/>
</dbReference>
<evidence type="ECO:0000313" key="2">
    <source>
        <dbReference type="Proteomes" id="UP000072189"/>
    </source>
</evidence>